<feature type="domain" description="N-acetyltransferase" evidence="1">
    <location>
        <begin position="3"/>
        <end position="158"/>
    </location>
</feature>
<accession>A0A428YAM0</accession>
<sequence>MTVELTPVTEADKPVLANLMQLYLHDFSEIRGLSLSPHGTFAYSYLDLYFLYETREAFFITVDDELAGFALTRFADDAWTVAEFFVVRRHRRRGVARVAAKCLFARHPGPWTLDYDDNNTAAAAFWHAAVPEPIDAGNLPDSRTRLRSWSGKEVFGIP</sequence>
<name>A0A428YAM0_KIBAR</name>
<dbReference type="PROSITE" id="PS51186">
    <property type="entry name" value="GNAT"/>
    <property type="match status" value="1"/>
</dbReference>
<comment type="caution">
    <text evidence="2">The sequence shown here is derived from an EMBL/GenBank/DDBJ whole genome shotgun (WGS) entry which is preliminary data.</text>
</comment>
<organism evidence="2 3">
    <name type="scientific">Kibdelosporangium aridum</name>
    <dbReference type="NCBI Taxonomy" id="2030"/>
    <lineage>
        <taxon>Bacteria</taxon>
        <taxon>Bacillati</taxon>
        <taxon>Actinomycetota</taxon>
        <taxon>Actinomycetes</taxon>
        <taxon>Pseudonocardiales</taxon>
        <taxon>Pseudonocardiaceae</taxon>
        <taxon>Kibdelosporangium</taxon>
    </lineage>
</organism>
<protein>
    <submittedName>
        <fullName evidence="2">GNAT family N-acetyltransferase</fullName>
    </submittedName>
</protein>
<dbReference type="AlphaFoldDB" id="A0A428YAM0"/>
<keyword evidence="2" id="KW-0808">Transferase</keyword>
<dbReference type="GO" id="GO:0016747">
    <property type="term" value="F:acyltransferase activity, transferring groups other than amino-acyl groups"/>
    <property type="evidence" value="ECO:0007669"/>
    <property type="project" value="InterPro"/>
</dbReference>
<dbReference type="InterPro" id="IPR016181">
    <property type="entry name" value="Acyl_CoA_acyltransferase"/>
</dbReference>
<reference evidence="2 3" key="1">
    <citation type="submission" date="2018-05" db="EMBL/GenBank/DDBJ databases">
        <title>Evolution of GPA BGCs.</title>
        <authorList>
            <person name="Waglechner N."/>
            <person name="Wright G.D."/>
        </authorList>
    </citation>
    <scope>NUCLEOTIDE SEQUENCE [LARGE SCALE GENOMIC DNA]</scope>
    <source>
        <strain evidence="2 3">A82846</strain>
    </source>
</reference>
<evidence type="ECO:0000313" key="2">
    <source>
        <dbReference type="EMBL" id="RSM64581.1"/>
    </source>
</evidence>
<proteinExistence type="predicted"/>
<dbReference type="SUPFAM" id="SSF55729">
    <property type="entry name" value="Acyl-CoA N-acyltransferases (Nat)"/>
    <property type="match status" value="1"/>
</dbReference>
<dbReference type="Pfam" id="PF00583">
    <property type="entry name" value="Acetyltransf_1"/>
    <property type="match status" value="1"/>
</dbReference>
<dbReference type="RefSeq" id="WP_051795187.1">
    <property type="nucleotide sequence ID" value="NZ_QHKI01000095.1"/>
</dbReference>
<dbReference type="OrthoDB" id="3627178at2"/>
<dbReference type="Proteomes" id="UP000287547">
    <property type="component" value="Unassembled WGS sequence"/>
</dbReference>
<evidence type="ECO:0000313" key="3">
    <source>
        <dbReference type="Proteomes" id="UP000287547"/>
    </source>
</evidence>
<evidence type="ECO:0000259" key="1">
    <source>
        <dbReference type="PROSITE" id="PS51186"/>
    </source>
</evidence>
<dbReference type="Gene3D" id="3.40.630.30">
    <property type="match status" value="1"/>
</dbReference>
<gene>
    <name evidence="2" type="ORF">DMH04_51070</name>
</gene>
<dbReference type="EMBL" id="QHKI01000095">
    <property type="protein sequence ID" value="RSM64581.1"/>
    <property type="molecule type" value="Genomic_DNA"/>
</dbReference>
<dbReference type="InterPro" id="IPR000182">
    <property type="entry name" value="GNAT_dom"/>
</dbReference>